<dbReference type="EMBL" id="BSXU01002000">
    <property type="protein sequence ID" value="GMG33268.1"/>
    <property type="molecule type" value="Genomic_DNA"/>
</dbReference>
<reference evidence="2" key="1">
    <citation type="submission" date="2023-04" db="EMBL/GenBank/DDBJ databases">
        <title>Ambrosiozyma monospora NBRC 1965.</title>
        <authorList>
            <person name="Ichikawa N."/>
            <person name="Sato H."/>
            <person name="Tonouchi N."/>
        </authorList>
    </citation>
    <scope>NUCLEOTIDE SEQUENCE</scope>
    <source>
        <strain evidence="2">NBRC 1965</strain>
    </source>
</reference>
<evidence type="ECO:0000313" key="3">
    <source>
        <dbReference type="Proteomes" id="UP001165063"/>
    </source>
</evidence>
<comment type="caution">
    <text evidence="2">The sequence shown here is derived from an EMBL/GenBank/DDBJ whole genome shotgun (WGS) entry which is preliminary data.</text>
</comment>
<accession>A0A9W6YYN3</accession>
<protein>
    <submittedName>
        <fullName evidence="2">Unnamed protein product</fullName>
    </submittedName>
</protein>
<keyword evidence="3" id="KW-1185">Reference proteome</keyword>
<dbReference type="OrthoDB" id="2014201at2759"/>
<dbReference type="InterPro" id="IPR029044">
    <property type="entry name" value="Nucleotide-diphossugar_trans"/>
</dbReference>
<evidence type="ECO:0000313" key="2">
    <source>
        <dbReference type="EMBL" id="GMG33268.1"/>
    </source>
</evidence>
<keyword evidence="1" id="KW-0472">Membrane</keyword>
<dbReference type="InterPro" id="IPR050587">
    <property type="entry name" value="GNT1/Glycosyltrans_8"/>
</dbReference>
<dbReference type="SUPFAM" id="SSF53448">
    <property type="entry name" value="Nucleotide-diphospho-sugar transferases"/>
    <property type="match status" value="1"/>
</dbReference>
<dbReference type="GO" id="GO:0016757">
    <property type="term" value="F:glycosyltransferase activity"/>
    <property type="evidence" value="ECO:0007669"/>
    <property type="project" value="InterPro"/>
</dbReference>
<name>A0A9W6YYN3_AMBMO</name>
<sequence>MDRLRPLVNSTRRYSRLYKQKRNIPVLIIVLILIFNVWIRVLPGGDGNNSTNSQNHNKWKHKRVNRQNVQMTPILTQLQKVGLEFSLEDVKAIPAETILQNAIAKRSTKQIGDNPPPEPIDWSKFAYVQYATDLNYLLSAIINFSQLRSFNVKPDLVILYASTIKHNNKESLEHEQGMLAKCEKLGIKVIRVDEIKVTTETQYWDSSFTKFNVFKLTQYNRLVFFDSDALVLQTMDELFLMPPSLIYAPANYVRFRSFEEFHMDLTGIVQTWLERDEIVGDIFRKYIRKKGAYIDSYKLYNSLPSMKSSIELLDEYGLDFQLANYVMVVEPNLEIFDMLMKLTQNREEGQYDMDIFNELVNLKHSVNNNVFKSEVSGEYIPFITVLPHKPYALLTGEFKKFEKEHDCYLADPEDLILLSYNYPNQFIDLERRKNLIKFKSEEKKSREDVIVEDNLNENPDLPYWSFQNNKMETNYGWLSNVILEETKLVHFSDHPIPKPWNDVSMFLDLFVDDMNRRCSLFKDPINNEGCTGIQTWRYIYKIYDGLLESVMTMST</sequence>
<keyword evidence="1" id="KW-1133">Transmembrane helix</keyword>
<feature type="transmembrane region" description="Helical" evidence="1">
    <location>
        <begin position="21"/>
        <end position="39"/>
    </location>
</feature>
<keyword evidence="1" id="KW-0812">Transmembrane</keyword>
<organism evidence="2 3">
    <name type="scientific">Ambrosiozyma monospora</name>
    <name type="common">Yeast</name>
    <name type="synonym">Endomycopsis monosporus</name>
    <dbReference type="NCBI Taxonomy" id="43982"/>
    <lineage>
        <taxon>Eukaryota</taxon>
        <taxon>Fungi</taxon>
        <taxon>Dikarya</taxon>
        <taxon>Ascomycota</taxon>
        <taxon>Saccharomycotina</taxon>
        <taxon>Pichiomycetes</taxon>
        <taxon>Pichiales</taxon>
        <taxon>Pichiaceae</taxon>
        <taxon>Ambrosiozyma</taxon>
    </lineage>
</organism>
<dbReference type="AlphaFoldDB" id="A0A9W6YYN3"/>
<proteinExistence type="predicted"/>
<dbReference type="PANTHER" id="PTHR11183">
    <property type="entry name" value="GLYCOGENIN SUBFAMILY MEMBER"/>
    <property type="match status" value="1"/>
</dbReference>
<dbReference type="Gene3D" id="3.90.550.10">
    <property type="entry name" value="Spore Coat Polysaccharide Biosynthesis Protein SpsA, Chain A"/>
    <property type="match status" value="1"/>
</dbReference>
<dbReference type="Pfam" id="PF01501">
    <property type="entry name" value="Glyco_transf_8"/>
    <property type="match status" value="1"/>
</dbReference>
<dbReference type="InterPro" id="IPR002495">
    <property type="entry name" value="Glyco_trans_8"/>
</dbReference>
<dbReference type="Proteomes" id="UP001165063">
    <property type="component" value="Unassembled WGS sequence"/>
</dbReference>
<evidence type="ECO:0000256" key="1">
    <source>
        <dbReference type="SAM" id="Phobius"/>
    </source>
</evidence>
<gene>
    <name evidence="2" type="ORF">Amon01_000425600</name>
</gene>